<accession>A0A1Y1YLQ3</accession>
<evidence type="ECO:0000313" key="2">
    <source>
        <dbReference type="EMBL" id="ORX98937.1"/>
    </source>
</evidence>
<gene>
    <name evidence="2" type="ORF">BCR34DRAFT_142047</name>
</gene>
<dbReference type="AlphaFoldDB" id="A0A1Y1YLQ3"/>
<keyword evidence="1" id="KW-0812">Transmembrane</keyword>
<name>A0A1Y1YLQ3_9PLEO</name>
<dbReference type="OrthoDB" id="3540210at2759"/>
<evidence type="ECO:0000313" key="3">
    <source>
        <dbReference type="Proteomes" id="UP000193144"/>
    </source>
</evidence>
<organism evidence="2 3">
    <name type="scientific">Clohesyomyces aquaticus</name>
    <dbReference type="NCBI Taxonomy" id="1231657"/>
    <lineage>
        <taxon>Eukaryota</taxon>
        <taxon>Fungi</taxon>
        <taxon>Dikarya</taxon>
        <taxon>Ascomycota</taxon>
        <taxon>Pezizomycotina</taxon>
        <taxon>Dothideomycetes</taxon>
        <taxon>Pleosporomycetidae</taxon>
        <taxon>Pleosporales</taxon>
        <taxon>Lindgomycetaceae</taxon>
        <taxon>Clohesyomyces</taxon>
    </lineage>
</organism>
<keyword evidence="1" id="KW-0472">Membrane</keyword>
<protein>
    <submittedName>
        <fullName evidence="2">Uncharacterized protein</fullName>
    </submittedName>
</protein>
<reference evidence="2 3" key="1">
    <citation type="submission" date="2016-07" db="EMBL/GenBank/DDBJ databases">
        <title>Pervasive Adenine N6-methylation of Active Genes in Fungi.</title>
        <authorList>
            <consortium name="DOE Joint Genome Institute"/>
            <person name="Mondo S.J."/>
            <person name="Dannebaum R.O."/>
            <person name="Kuo R.C."/>
            <person name="Labutti K."/>
            <person name="Haridas S."/>
            <person name="Kuo A."/>
            <person name="Salamov A."/>
            <person name="Ahrendt S.R."/>
            <person name="Lipzen A."/>
            <person name="Sullivan W."/>
            <person name="Andreopoulos W.B."/>
            <person name="Clum A."/>
            <person name="Lindquist E."/>
            <person name="Daum C."/>
            <person name="Ramamoorthy G.K."/>
            <person name="Gryganskyi A."/>
            <person name="Culley D."/>
            <person name="Magnuson J.K."/>
            <person name="James T.Y."/>
            <person name="O'Malley M.A."/>
            <person name="Stajich J.E."/>
            <person name="Spatafora J.W."/>
            <person name="Visel A."/>
            <person name="Grigoriev I.V."/>
        </authorList>
    </citation>
    <scope>NUCLEOTIDE SEQUENCE [LARGE SCALE GENOMIC DNA]</scope>
    <source>
        <strain evidence="2 3">CBS 115471</strain>
    </source>
</reference>
<dbReference type="EMBL" id="MCFA01000206">
    <property type="protein sequence ID" value="ORX98937.1"/>
    <property type="molecule type" value="Genomic_DNA"/>
</dbReference>
<keyword evidence="1" id="KW-1133">Transmembrane helix</keyword>
<dbReference type="Proteomes" id="UP000193144">
    <property type="component" value="Unassembled WGS sequence"/>
</dbReference>
<comment type="caution">
    <text evidence="2">The sequence shown here is derived from an EMBL/GenBank/DDBJ whole genome shotgun (WGS) entry which is preliminary data.</text>
</comment>
<sequence length="329" mass="36337">MIQGFKFVPDFTRTDADVSMLLLMNNFAFRHPVNDTVFLAQKATIIGANGTTQMTLFTPNVSVSAPGCTEQYRFCGTDVCTNPGGYYQLTSGNLIQQLMLDAAQTAAAQPILRASLEGQMNWIFYALSSEMLLTRDKVPTQNSYDPRTFSDPVAPRYIFSSPLSDNQWQLESEKIHNVAAEMLQLAPGRYAVPLNATTIVPPDTAEGRSLCGQQKIHSRSHTSFSVFGFAFTLTTGTLIIILSHAAPAIAARAQERSSRPTSLHRREEWIQNDVLQLLQVVTTGAGGSYLASKDRFVPCTFKIQGRKLNGRDTRRARGKASPTKELVFF</sequence>
<evidence type="ECO:0000256" key="1">
    <source>
        <dbReference type="SAM" id="Phobius"/>
    </source>
</evidence>
<proteinExistence type="predicted"/>
<keyword evidence="3" id="KW-1185">Reference proteome</keyword>
<feature type="transmembrane region" description="Helical" evidence="1">
    <location>
        <begin position="224"/>
        <end position="250"/>
    </location>
</feature>